<dbReference type="SUPFAM" id="SSF158668">
    <property type="entry name" value="MtlR-like"/>
    <property type="match status" value="1"/>
</dbReference>
<evidence type="ECO:0000313" key="2">
    <source>
        <dbReference type="EMBL" id="EHR39385.1"/>
    </source>
</evidence>
<name>H3ZJ58_9ALTE</name>
<gene>
    <name evidence="2" type="ORF">AJE_17120</name>
</gene>
<proteinExistence type="predicted"/>
<dbReference type="InterPro" id="IPR007761">
    <property type="entry name" value="MtlR-like"/>
</dbReference>
<comment type="caution">
    <text evidence="2">The sequence shown here is derived from an EMBL/GenBank/DDBJ whole genome shotgun (WGS) entry which is preliminary data.</text>
</comment>
<keyword evidence="1" id="KW-0175">Coiled coil</keyword>
<sequence>MNMLEDQKILEEEFKGDSDRAAAIVGASYLDELLREIILEYLVEDTSKNNKELFSGNGPLSTFSSRINLSYRFGIISENERMMLHGIRGIRNEFAHKLAGASFSDESIKQRSLNLSVPREMLMPNDIPIPRTHEETVPLPTIVKADESDPRAIYQEAVTHVALLLRGRQAHCSQNKLRKVESYTRATAPGREILRVHETLLERYESLIDKAKQLGKEIDQEDKEALHRQDVLYRVNKYCLDQADRAHSEKNYA</sequence>
<dbReference type="Gene3D" id="1.20.120.330">
    <property type="entry name" value="Nucleotidyltransferases domain 2"/>
    <property type="match status" value="1"/>
</dbReference>
<dbReference type="STRING" id="1129374.AJE_17120"/>
<dbReference type="PANTHER" id="PTHR37941">
    <property type="entry name" value="FUMARASE E-RELATED"/>
    <property type="match status" value="1"/>
</dbReference>
<evidence type="ECO:0000313" key="3">
    <source>
        <dbReference type="Proteomes" id="UP000012046"/>
    </source>
</evidence>
<dbReference type="InterPro" id="IPR038026">
    <property type="entry name" value="MtlR-like_sf"/>
</dbReference>
<accession>H3ZJ58</accession>
<dbReference type="eggNOG" id="COG3722">
    <property type="taxonomic scope" value="Bacteria"/>
</dbReference>
<protein>
    <submittedName>
        <fullName evidence="2">Mannitol operon repressor</fullName>
    </submittedName>
</protein>
<keyword evidence="3" id="KW-1185">Reference proteome</keyword>
<dbReference type="PATRIC" id="fig|1129374.4.peg.3391"/>
<dbReference type="GO" id="GO:0045892">
    <property type="term" value="P:negative regulation of DNA-templated transcription"/>
    <property type="evidence" value="ECO:0007669"/>
    <property type="project" value="TreeGrafter"/>
</dbReference>
<feature type="coiled-coil region" evidence="1">
    <location>
        <begin position="194"/>
        <end position="224"/>
    </location>
</feature>
<reference evidence="2 3" key="1">
    <citation type="journal article" date="2012" name="J. Bacteriol.">
        <title>Genome Sequence of Extracellular-Protease-Producing Alishewanella jeotgali Isolated from Traditional Korean Fermented Seafood.</title>
        <authorList>
            <person name="Jung J."/>
            <person name="Chun J."/>
            <person name="Park W."/>
        </authorList>
    </citation>
    <scope>NUCLEOTIDE SEQUENCE [LARGE SCALE GENOMIC DNA]</scope>
    <source>
        <strain evidence="2 3">KCTC 22429</strain>
    </source>
</reference>
<evidence type="ECO:0000256" key="1">
    <source>
        <dbReference type="SAM" id="Coils"/>
    </source>
</evidence>
<dbReference type="Proteomes" id="UP000012046">
    <property type="component" value="Unassembled WGS sequence"/>
</dbReference>
<dbReference type="AlphaFoldDB" id="H3ZJ58"/>
<dbReference type="PANTHER" id="PTHR37941:SF1">
    <property type="entry name" value="FUMARASE E-RELATED"/>
    <property type="match status" value="1"/>
</dbReference>
<dbReference type="EMBL" id="AHTH01000056">
    <property type="protein sequence ID" value="EHR39385.1"/>
    <property type="molecule type" value="Genomic_DNA"/>
</dbReference>
<organism evidence="2 3">
    <name type="scientific">Alishewanella jeotgali KCTC 22429</name>
    <dbReference type="NCBI Taxonomy" id="1129374"/>
    <lineage>
        <taxon>Bacteria</taxon>
        <taxon>Pseudomonadati</taxon>
        <taxon>Pseudomonadota</taxon>
        <taxon>Gammaproteobacteria</taxon>
        <taxon>Alteromonadales</taxon>
        <taxon>Alteromonadaceae</taxon>
        <taxon>Alishewanella</taxon>
    </lineage>
</organism>